<feature type="chain" id="PRO_5034205914" description="Peptidase M14 domain-containing protein" evidence="15">
    <location>
        <begin position="25"/>
        <end position="440"/>
    </location>
</feature>
<evidence type="ECO:0000256" key="4">
    <source>
        <dbReference type="ARBA" id="ARBA00005988"/>
    </source>
</evidence>
<evidence type="ECO:0000256" key="15">
    <source>
        <dbReference type="SAM" id="SignalP"/>
    </source>
</evidence>
<evidence type="ECO:0000313" key="18">
    <source>
        <dbReference type="Proteomes" id="UP000663193"/>
    </source>
</evidence>
<dbReference type="PROSITE" id="PS52035">
    <property type="entry name" value="PEPTIDASE_M14"/>
    <property type="match status" value="1"/>
</dbReference>
<evidence type="ECO:0000256" key="1">
    <source>
        <dbReference type="ARBA" id="ARBA00001947"/>
    </source>
</evidence>
<proteinExistence type="inferred from homology"/>
<feature type="signal peptide" evidence="15">
    <location>
        <begin position="1"/>
        <end position="24"/>
    </location>
</feature>
<keyword evidence="10" id="KW-0862">Zinc</keyword>
<dbReference type="AlphaFoldDB" id="A0A7U2NPS7"/>
<dbReference type="GO" id="GO:0008270">
    <property type="term" value="F:zinc ion binding"/>
    <property type="evidence" value="ECO:0007669"/>
    <property type="project" value="InterPro"/>
</dbReference>
<evidence type="ECO:0000259" key="16">
    <source>
        <dbReference type="PROSITE" id="PS52035"/>
    </source>
</evidence>
<reference evidence="18" key="1">
    <citation type="journal article" date="2021" name="BMC Genomics">
        <title>Chromosome-level genome assembly and manually-curated proteome of model necrotroph Parastagonospora nodorum Sn15 reveals a genome-wide trove of candidate effector homologs, and redundancy of virulence-related functions within an accessory chromosome.</title>
        <authorList>
            <person name="Bertazzoni S."/>
            <person name="Jones D.A.B."/>
            <person name="Phan H.T."/>
            <person name="Tan K.-C."/>
            <person name="Hane J.K."/>
        </authorList>
    </citation>
    <scope>NUCLEOTIDE SEQUENCE [LARGE SCALE GENOMIC DNA]</scope>
    <source>
        <strain evidence="18">SN15 / ATCC MYA-4574 / FGSC 10173)</strain>
    </source>
</reference>
<dbReference type="Gene3D" id="3.40.630.10">
    <property type="entry name" value="Zn peptidases"/>
    <property type="match status" value="1"/>
</dbReference>
<evidence type="ECO:0000256" key="6">
    <source>
        <dbReference type="ARBA" id="ARBA00022670"/>
    </source>
</evidence>
<keyword evidence="12" id="KW-0482">Metalloprotease</keyword>
<evidence type="ECO:0000256" key="11">
    <source>
        <dbReference type="ARBA" id="ARBA00023026"/>
    </source>
</evidence>
<dbReference type="RefSeq" id="XP_001803615.1">
    <property type="nucleotide sequence ID" value="XM_001803563.1"/>
</dbReference>
<comment type="cofactor">
    <cofactor evidence="1">
        <name>Zn(2+)</name>
        <dbReference type="ChEBI" id="CHEBI:29105"/>
    </cofactor>
</comment>
<comment type="subcellular location">
    <subcellularLocation>
        <location evidence="3">Secreted</location>
    </subcellularLocation>
</comment>
<dbReference type="EMBL" id="CP069041">
    <property type="protein sequence ID" value="QRD05985.1"/>
    <property type="molecule type" value="Genomic_DNA"/>
</dbReference>
<evidence type="ECO:0000256" key="2">
    <source>
        <dbReference type="ARBA" id="ARBA00003091"/>
    </source>
</evidence>
<dbReference type="CDD" id="cd03860">
    <property type="entry name" value="M14_CP_A-B_like"/>
    <property type="match status" value="1"/>
</dbReference>
<keyword evidence="11" id="KW-0843">Virulence</keyword>
<gene>
    <name evidence="17" type="ORF">JI435_134030</name>
</gene>
<evidence type="ECO:0000256" key="9">
    <source>
        <dbReference type="ARBA" id="ARBA00022801"/>
    </source>
</evidence>
<dbReference type="PANTHER" id="PTHR11705:SF143">
    <property type="entry name" value="SLL0236 PROTEIN"/>
    <property type="match status" value="1"/>
</dbReference>
<evidence type="ECO:0000256" key="5">
    <source>
        <dbReference type="ARBA" id="ARBA00022525"/>
    </source>
</evidence>
<name>A0A7U2NPS7_PHANO</name>
<keyword evidence="13" id="KW-0865">Zymogen</keyword>
<organism evidence="17 18">
    <name type="scientific">Phaeosphaeria nodorum (strain SN15 / ATCC MYA-4574 / FGSC 10173)</name>
    <name type="common">Glume blotch fungus</name>
    <name type="synonym">Parastagonospora nodorum</name>
    <dbReference type="NCBI Taxonomy" id="321614"/>
    <lineage>
        <taxon>Eukaryota</taxon>
        <taxon>Fungi</taxon>
        <taxon>Dikarya</taxon>
        <taxon>Ascomycota</taxon>
        <taxon>Pezizomycotina</taxon>
        <taxon>Dothideomycetes</taxon>
        <taxon>Pleosporomycetidae</taxon>
        <taxon>Pleosporales</taxon>
        <taxon>Pleosporineae</taxon>
        <taxon>Phaeosphaeriaceae</taxon>
        <taxon>Parastagonospora</taxon>
    </lineage>
</organism>
<dbReference type="SUPFAM" id="SSF53187">
    <property type="entry name" value="Zn-dependent exopeptidases"/>
    <property type="match status" value="1"/>
</dbReference>
<dbReference type="Pfam" id="PF00246">
    <property type="entry name" value="Peptidase_M14"/>
    <property type="match status" value="1"/>
</dbReference>
<dbReference type="VEuPathDB" id="FungiDB:JI435_134030"/>
<dbReference type="InterPro" id="IPR000834">
    <property type="entry name" value="Peptidase_M14"/>
</dbReference>
<dbReference type="PROSITE" id="PS00132">
    <property type="entry name" value="CARBOXYPEPT_ZN_1"/>
    <property type="match status" value="1"/>
</dbReference>
<keyword evidence="18" id="KW-1185">Reference proteome</keyword>
<keyword evidence="5" id="KW-0964">Secreted</keyword>
<feature type="active site" description="Proton donor/acceptor" evidence="14">
    <location>
        <position position="391"/>
    </location>
</feature>
<keyword evidence="8 15" id="KW-0732">Signal</keyword>
<dbReference type="GO" id="GO:0004181">
    <property type="term" value="F:metallocarboxypeptidase activity"/>
    <property type="evidence" value="ECO:0007669"/>
    <property type="project" value="InterPro"/>
</dbReference>
<dbReference type="OrthoDB" id="3626597at2759"/>
<dbReference type="InterPro" id="IPR057246">
    <property type="entry name" value="CARBOXYPEPT_ZN_1"/>
</dbReference>
<dbReference type="PROSITE" id="PS00133">
    <property type="entry name" value="CARBOXYPEPT_ZN_2"/>
    <property type="match status" value="1"/>
</dbReference>
<feature type="domain" description="Peptidase M14" evidence="16">
    <location>
        <begin position="117"/>
        <end position="425"/>
    </location>
</feature>
<dbReference type="FunFam" id="3.40.630.10:FF:000165">
    <property type="entry name" value="Glucan 1,4-alpha-glucosidase, putative"/>
    <property type="match status" value="1"/>
</dbReference>
<evidence type="ECO:0000256" key="8">
    <source>
        <dbReference type="ARBA" id="ARBA00022729"/>
    </source>
</evidence>
<dbReference type="GO" id="GO:0005576">
    <property type="term" value="C:extracellular region"/>
    <property type="evidence" value="ECO:0007669"/>
    <property type="project" value="UniProtKB-SubCell"/>
</dbReference>
<dbReference type="GO" id="GO:0006508">
    <property type="term" value="P:proteolysis"/>
    <property type="evidence" value="ECO:0007669"/>
    <property type="project" value="UniProtKB-KW"/>
</dbReference>
<evidence type="ECO:0000256" key="12">
    <source>
        <dbReference type="ARBA" id="ARBA00023049"/>
    </source>
</evidence>
<dbReference type="Proteomes" id="UP000663193">
    <property type="component" value="Chromosome 19"/>
</dbReference>
<dbReference type="SUPFAM" id="SSF54897">
    <property type="entry name" value="Protease propeptides/inhibitors"/>
    <property type="match status" value="1"/>
</dbReference>
<evidence type="ECO:0000256" key="14">
    <source>
        <dbReference type="PROSITE-ProRule" id="PRU01379"/>
    </source>
</evidence>
<dbReference type="KEGG" id="pno:SNOG_13403"/>
<dbReference type="InterPro" id="IPR057247">
    <property type="entry name" value="CARBOXYPEPT_ZN_2"/>
</dbReference>
<keyword evidence="6" id="KW-0645">Protease</keyword>
<evidence type="ECO:0000256" key="13">
    <source>
        <dbReference type="ARBA" id="ARBA00023145"/>
    </source>
</evidence>
<evidence type="ECO:0000256" key="10">
    <source>
        <dbReference type="ARBA" id="ARBA00022833"/>
    </source>
</evidence>
<dbReference type="PANTHER" id="PTHR11705">
    <property type="entry name" value="PROTEASE FAMILY M14 CARBOXYPEPTIDASE A,B"/>
    <property type="match status" value="1"/>
</dbReference>
<accession>A0A7U2NPS7</accession>
<keyword evidence="7" id="KW-0479">Metal-binding</keyword>
<keyword evidence="9" id="KW-0378">Hydrolase</keyword>
<evidence type="ECO:0000313" key="17">
    <source>
        <dbReference type="EMBL" id="QRD05985.1"/>
    </source>
</evidence>
<protein>
    <recommendedName>
        <fullName evidence="16">Peptidase M14 domain-containing protein</fullName>
    </recommendedName>
</protein>
<dbReference type="PRINTS" id="PR00765">
    <property type="entry name" value="CRBOXYPTASEA"/>
</dbReference>
<evidence type="ECO:0000256" key="3">
    <source>
        <dbReference type="ARBA" id="ARBA00004613"/>
    </source>
</evidence>
<comment type="function">
    <text evidence="2">Extracellular metalloprotease that contributes to pathogenicity.</text>
</comment>
<dbReference type="SMART" id="SM00631">
    <property type="entry name" value="Zn_pept"/>
    <property type="match status" value="1"/>
</dbReference>
<comment type="similarity">
    <text evidence="4 14">Belongs to the peptidase M14 family.</text>
</comment>
<evidence type="ECO:0000256" key="7">
    <source>
        <dbReference type="ARBA" id="ARBA00022723"/>
    </source>
</evidence>
<sequence>MRFAFNFLWLSLAAGATVRSPVASEHDGSRVYRVKAGRQAASVHKRLAGIASNTWNQAHGNLDVVIPRDQIEAFEALGLNTRIMHSDLGESIAKESMVKRKNWKRQANDSQDPWFDSYHPYDDHVEWWRELQASFPNQSNWTSSGTSYEGRDIFGVHLWGKGGPGKPAVLFHGTVHAREWISAPTVEYVTQQLIQGYKSGDNVTQAFLDKYDFYIFPFVNPDGFVYTQTTNRLWRKNRQPPPANAANQTCFGRDINRNWEAFWDADPRGSSPDPCSEVYRGVRPRDAPENAGLDDFMRKIRDAQGIKLYIDWHSYSQLILFPFGSQETLYAPELGKWTQAAALMSGEIRAKSRNATTFTFGPSGAVLYPTTGYSVDHIYTIGRAEWAYTIELPDYGDFGFVLPPERIRPAVEEQWVGQQVLLSLLDEEFFTQPGPGTLTL</sequence>